<dbReference type="InterPro" id="IPR016032">
    <property type="entry name" value="Sig_transdc_resp-reg_C-effctor"/>
</dbReference>
<dbReference type="Proteomes" id="UP000323188">
    <property type="component" value="Unassembled WGS sequence"/>
</dbReference>
<sequence>MGKQSNLLPGILSNDVEFFQDGEQLKAITSGTVIDFTQLSFAHMQILRDEIEKEPDVKMLLLDMFPNSEFKRLEQFVKCRFGGLDYTADLTTEGAQQGEWWPCPLRGKCAHEGVLCKQVSYNGNVLDHQDVTLVQLLATNSTNDVIANEMNLPLGSFHLLKKRLYNKLGVQTKQESTIIGQRLNLI</sequence>
<protein>
    <recommendedName>
        <fullName evidence="3">HTH luxR-type domain-containing protein</fullName>
    </recommendedName>
</protein>
<dbReference type="RefSeq" id="WP_154916907.1">
    <property type="nucleotide sequence ID" value="NZ_VUOE01000001.1"/>
</dbReference>
<comment type="caution">
    <text evidence="1">The sequence shown here is derived from an EMBL/GenBank/DDBJ whole genome shotgun (WGS) entry which is preliminary data.</text>
</comment>
<reference evidence="1 2" key="1">
    <citation type="submission" date="2019-09" db="EMBL/GenBank/DDBJ databases">
        <authorList>
            <person name="Khan S.A."/>
            <person name="Jeon C.O."/>
            <person name="Chun B.H."/>
            <person name="Jeong S.E."/>
        </authorList>
    </citation>
    <scope>NUCLEOTIDE SEQUENCE [LARGE SCALE GENOMIC DNA]</scope>
    <source>
        <strain evidence="1 2">KCTC 42508</strain>
    </source>
</reference>
<dbReference type="SUPFAM" id="SSF46894">
    <property type="entry name" value="C-terminal effector domain of the bipartite response regulators"/>
    <property type="match status" value="1"/>
</dbReference>
<dbReference type="GO" id="GO:0006355">
    <property type="term" value="P:regulation of DNA-templated transcription"/>
    <property type="evidence" value="ECO:0007669"/>
    <property type="project" value="InterPro"/>
</dbReference>
<dbReference type="AlphaFoldDB" id="A0A5B2TUY6"/>
<organism evidence="1 2">
    <name type="scientific">Maribacter flavus</name>
    <dbReference type="NCBI Taxonomy" id="1658664"/>
    <lineage>
        <taxon>Bacteria</taxon>
        <taxon>Pseudomonadati</taxon>
        <taxon>Bacteroidota</taxon>
        <taxon>Flavobacteriia</taxon>
        <taxon>Flavobacteriales</taxon>
        <taxon>Flavobacteriaceae</taxon>
        <taxon>Maribacter</taxon>
    </lineage>
</organism>
<evidence type="ECO:0008006" key="3">
    <source>
        <dbReference type="Google" id="ProtNLM"/>
    </source>
</evidence>
<proteinExistence type="predicted"/>
<evidence type="ECO:0000313" key="2">
    <source>
        <dbReference type="Proteomes" id="UP000323188"/>
    </source>
</evidence>
<dbReference type="GO" id="GO:0003677">
    <property type="term" value="F:DNA binding"/>
    <property type="evidence" value="ECO:0007669"/>
    <property type="project" value="InterPro"/>
</dbReference>
<gene>
    <name evidence="1" type="ORF">F0361_01305</name>
</gene>
<accession>A0A5B2TUY6</accession>
<name>A0A5B2TUY6_9FLAO</name>
<evidence type="ECO:0000313" key="1">
    <source>
        <dbReference type="EMBL" id="KAA2218287.1"/>
    </source>
</evidence>
<dbReference type="EMBL" id="VUOE01000001">
    <property type="protein sequence ID" value="KAA2218287.1"/>
    <property type="molecule type" value="Genomic_DNA"/>
</dbReference>